<keyword evidence="1" id="KW-0812">Transmembrane</keyword>
<keyword evidence="1" id="KW-1133">Transmembrane helix</keyword>
<protein>
    <recommendedName>
        <fullName evidence="4">YeeE/YedE family protein</fullName>
    </recommendedName>
</protein>
<keyword evidence="3" id="KW-1185">Reference proteome</keyword>
<evidence type="ECO:0000313" key="3">
    <source>
        <dbReference type="Proteomes" id="UP000199598"/>
    </source>
</evidence>
<dbReference type="EMBL" id="FOSK01000003">
    <property type="protein sequence ID" value="SFK26963.1"/>
    <property type="molecule type" value="Genomic_DNA"/>
</dbReference>
<evidence type="ECO:0008006" key="4">
    <source>
        <dbReference type="Google" id="ProtNLM"/>
    </source>
</evidence>
<evidence type="ECO:0000313" key="2">
    <source>
        <dbReference type="EMBL" id="SFK26963.1"/>
    </source>
</evidence>
<feature type="transmembrane region" description="Helical" evidence="1">
    <location>
        <begin position="85"/>
        <end position="107"/>
    </location>
</feature>
<comment type="caution">
    <text evidence="2">The sequence shown here is derived from an EMBL/GenBank/DDBJ whole genome shotgun (WGS) entry which is preliminary data.</text>
</comment>
<keyword evidence="1" id="KW-0472">Membrane</keyword>
<gene>
    <name evidence="2" type="ORF">SAMN04488518_103365</name>
</gene>
<evidence type="ECO:0000256" key="1">
    <source>
        <dbReference type="SAM" id="Phobius"/>
    </source>
</evidence>
<organism evidence="2 3">
    <name type="scientific">Pseudovibrio ascidiaceicola</name>
    <dbReference type="NCBI Taxonomy" id="285279"/>
    <lineage>
        <taxon>Bacteria</taxon>
        <taxon>Pseudomonadati</taxon>
        <taxon>Pseudomonadota</taxon>
        <taxon>Alphaproteobacteria</taxon>
        <taxon>Hyphomicrobiales</taxon>
        <taxon>Stappiaceae</taxon>
        <taxon>Pseudovibrio</taxon>
    </lineage>
</organism>
<dbReference type="InterPro" id="IPR046513">
    <property type="entry name" value="DUF6691"/>
</dbReference>
<accession>A0A1I3Y5D7</accession>
<name>A0A1I3Y5D7_9HYPH</name>
<dbReference type="Proteomes" id="UP000199598">
    <property type="component" value="Unassembled WGS sequence"/>
</dbReference>
<proteinExistence type="predicted"/>
<dbReference type="Pfam" id="PF20398">
    <property type="entry name" value="DUF6691"/>
    <property type="match status" value="1"/>
</dbReference>
<reference evidence="2 3" key="1">
    <citation type="submission" date="2016-10" db="EMBL/GenBank/DDBJ databases">
        <authorList>
            <person name="Varghese N."/>
            <person name="Submissions S."/>
        </authorList>
    </citation>
    <scope>NUCLEOTIDE SEQUENCE [LARGE SCALE GENOMIC DNA]</scope>
    <source>
        <strain evidence="2 3">DSM 16392</strain>
    </source>
</reference>
<sequence>MQRIIAGFLAGLTFGAGLVVAGMSNPLKVQNFLDVFGNWDPSLAFVMGGAILVAAPFFRLARFLPRPFVADDFRVPTFQQIDKRLIFGSATFGAGWGLIGLCPGPALVSVSLLSPQAIVFVLCMTAGMLFARLVASLSMRRALKEA</sequence>
<feature type="transmembrane region" description="Helical" evidence="1">
    <location>
        <begin position="45"/>
        <end position="64"/>
    </location>
</feature>
<feature type="transmembrane region" description="Helical" evidence="1">
    <location>
        <begin position="113"/>
        <end position="135"/>
    </location>
</feature>
<dbReference type="RefSeq" id="WP_093518458.1">
    <property type="nucleotide sequence ID" value="NZ_FOSK01000003.1"/>
</dbReference>